<dbReference type="GO" id="GO:0003676">
    <property type="term" value="F:nucleic acid binding"/>
    <property type="evidence" value="ECO:0007669"/>
    <property type="project" value="InterPro"/>
</dbReference>
<proteinExistence type="predicted"/>
<dbReference type="PANTHER" id="PTHR11472">
    <property type="entry name" value="DNA REPAIR DEAD HELICASE RAD3/XP-D SUBFAMILY MEMBER"/>
    <property type="match status" value="1"/>
</dbReference>
<dbReference type="OrthoDB" id="267079at2759"/>
<evidence type="ECO:0000313" key="4">
    <source>
        <dbReference type="WBParaSite" id="HPBE_0002029401-mRNA-1"/>
    </source>
</evidence>
<dbReference type="InterPro" id="IPR045028">
    <property type="entry name" value="DinG/Rad3-like"/>
</dbReference>
<dbReference type="Proteomes" id="UP000050761">
    <property type="component" value="Unassembled WGS sequence"/>
</dbReference>
<dbReference type="EMBL" id="UZAH01032027">
    <property type="protein sequence ID" value="VDP19223.1"/>
    <property type="molecule type" value="Genomic_DNA"/>
</dbReference>
<dbReference type="Gene3D" id="3.40.50.300">
    <property type="entry name" value="P-loop containing nucleotide triphosphate hydrolases"/>
    <property type="match status" value="1"/>
</dbReference>
<keyword evidence="3" id="KW-1185">Reference proteome</keyword>
<dbReference type="GO" id="GO:0006139">
    <property type="term" value="P:nucleobase-containing compound metabolic process"/>
    <property type="evidence" value="ECO:0007669"/>
    <property type="project" value="InterPro"/>
</dbReference>
<sequence>MHAVNQAIGRAIRHRRDYAMVYLLDHRFTRQEVIAKLPAWISRRLKCPNSFVEAVALTKAFFQQKRSITDL</sequence>
<accession>A0A3P8FAQ0</accession>
<reference evidence="2 3" key="1">
    <citation type="submission" date="2018-11" db="EMBL/GenBank/DDBJ databases">
        <authorList>
            <consortium name="Pathogen Informatics"/>
        </authorList>
    </citation>
    <scope>NUCLEOTIDE SEQUENCE [LARGE SCALE GENOMIC DNA]</scope>
</reference>
<evidence type="ECO:0000259" key="1">
    <source>
        <dbReference type="Pfam" id="PF13307"/>
    </source>
</evidence>
<dbReference type="InterPro" id="IPR006555">
    <property type="entry name" value="ATP-dep_Helicase_C"/>
</dbReference>
<dbReference type="GO" id="GO:0003678">
    <property type="term" value="F:DNA helicase activity"/>
    <property type="evidence" value="ECO:0007669"/>
    <property type="project" value="TreeGrafter"/>
</dbReference>
<name>A0A183GDH1_HELPZ</name>
<dbReference type="AlphaFoldDB" id="A0A183GDH1"/>
<evidence type="ECO:0000313" key="2">
    <source>
        <dbReference type="EMBL" id="VDP19223.1"/>
    </source>
</evidence>
<feature type="domain" description="ATP-dependent helicase C-terminal" evidence="1">
    <location>
        <begin position="1"/>
        <end position="42"/>
    </location>
</feature>
<dbReference type="GO" id="GO:0016818">
    <property type="term" value="F:hydrolase activity, acting on acid anhydrides, in phosphorus-containing anhydrides"/>
    <property type="evidence" value="ECO:0007669"/>
    <property type="project" value="InterPro"/>
</dbReference>
<dbReference type="GO" id="GO:0034085">
    <property type="term" value="P:establishment of sister chromatid cohesion"/>
    <property type="evidence" value="ECO:0007669"/>
    <property type="project" value="TreeGrafter"/>
</dbReference>
<dbReference type="GO" id="GO:0005524">
    <property type="term" value="F:ATP binding"/>
    <property type="evidence" value="ECO:0007669"/>
    <property type="project" value="InterPro"/>
</dbReference>
<gene>
    <name evidence="2" type="ORF">HPBE_LOCUS20291</name>
</gene>
<dbReference type="GO" id="GO:0005634">
    <property type="term" value="C:nucleus"/>
    <property type="evidence" value="ECO:0007669"/>
    <property type="project" value="TreeGrafter"/>
</dbReference>
<protein>
    <submittedName>
        <fullName evidence="4">HELICc2 domain-containing protein</fullName>
    </submittedName>
</protein>
<evidence type="ECO:0000313" key="3">
    <source>
        <dbReference type="Proteomes" id="UP000050761"/>
    </source>
</evidence>
<dbReference type="InterPro" id="IPR027417">
    <property type="entry name" value="P-loop_NTPase"/>
</dbReference>
<organism evidence="3 4">
    <name type="scientific">Heligmosomoides polygyrus</name>
    <name type="common">Parasitic roundworm</name>
    <dbReference type="NCBI Taxonomy" id="6339"/>
    <lineage>
        <taxon>Eukaryota</taxon>
        <taxon>Metazoa</taxon>
        <taxon>Ecdysozoa</taxon>
        <taxon>Nematoda</taxon>
        <taxon>Chromadorea</taxon>
        <taxon>Rhabditida</taxon>
        <taxon>Rhabditina</taxon>
        <taxon>Rhabditomorpha</taxon>
        <taxon>Strongyloidea</taxon>
        <taxon>Heligmosomidae</taxon>
        <taxon>Heligmosomoides</taxon>
    </lineage>
</organism>
<dbReference type="WBParaSite" id="HPBE_0002029401-mRNA-1">
    <property type="protein sequence ID" value="HPBE_0002029401-mRNA-1"/>
    <property type="gene ID" value="HPBE_0002029401"/>
</dbReference>
<reference evidence="4" key="2">
    <citation type="submission" date="2019-09" db="UniProtKB">
        <authorList>
            <consortium name="WormBaseParasite"/>
        </authorList>
    </citation>
    <scope>IDENTIFICATION</scope>
</reference>
<dbReference type="PANTHER" id="PTHR11472:SF41">
    <property type="entry name" value="ATP-DEPENDENT DNA HELICASE DDX11-RELATED"/>
    <property type="match status" value="1"/>
</dbReference>
<accession>A0A183GDH1</accession>
<dbReference type="Pfam" id="PF13307">
    <property type="entry name" value="Helicase_C_2"/>
    <property type="match status" value="1"/>
</dbReference>